<reference evidence="3" key="4">
    <citation type="journal article" date="2015" name="G3 (Bethesda)">
        <title>Genome sequences of three phytopathogenic species of the Magnaporthaceae family of fungi.</title>
        <authorList>
            <person name="Okagaki L.H."/>
            <person name="Nunes C.C."/>
            <person name="Sailsbery J."/>
            <person name="Clay B."/>
            <person name="Brown D."/>
            <person name="John T."/>
            <person name="Oh Y."/>
            <person name="Young N."/>
            <person name="Fitzgerald M."/>
            <person name="Haas B.J."/>
            <person name="Zeng Q."/>
            <person name="Young S."/>
            <person name="Adiconis X."/>
            <person name="Fan L."/>
            <person name="Levin J.Z."/>
            <person name="Mitchell T.K."/>
            <person name="Okubara P.A."/>
            <person name="Farman M.L."/>
            <person name="Kohn L.M."/>
            <person name="Birren B."/>
            <person name="Ma L.-J."/>
            <person name="Dean R.A."/>
        </authorList>
    </citation>
    <scope>NUCLEOTIDE SEQUENCE</scope>
    <source>
        <strain evidence="3">ATCC 64411 / 73-15</strain>
    </source>
</reference>
<sequence>MSNSVTYLSLYDSLCHDAAYLHQQRVSKSPFDRHGNTRAEHRYTGAAARPGNLKGLRIDGKVSLEEGRCAAGGCPQYGYFWRQGGRTAPRDGADMAPQSE</sequence>
<evidence type="ECO:0000256" key="1">
    <source>
        <dbReference type="SAM" id="MobiDB-lite"/>
    </source>
</evidence>
<dbReference type="EMBL" id="ADBL01001849">
    <property type="status" value="NOT_ANNOTATED_CDS"/>
    <property type="molecule type" value="Genomic_DNA"/>
</dbReference>
<evidence type="ECO:0000313" key="4">
    <source>
        <dbReference type="Proteomes" id="UP000011715"/>
    </source>
</evidence>
<accession>A0A0C4E584</accession>
<organism evidence="3 4">
    <name type="scientific">Magnaporthiopsis poae (strain ATCC 64411 / 73-15)</name>
    <name type="common">Kentucky bluegrass fungus</name>
    <name type="synonym">Magnaporthe poae</name>
    <dbReference type="NCBI Taxonomy" id="644358"/>
    <lineage>
        <taxon>Eukaryota</taxon>
        <taxon>Fungi</taxon>
        <taxon>Dikarya</taxon>
        <taxon>Ascomycota</taxon>
        <taxon>Pezizomycotina</taxon>
        <taxon>Sordariomycetes</taxon>
        <taxon>Sordariomycetidae</taxon>
        <taxon>Magnaporthales</taxon>
        <taxon>Magnaporthaceae</taxon>
        <taxon>Magnaporthiopsis</taxon>
    </lineage>
</organism>
<name>A0A0C4E584_MAGP6</name>
<dbReference type="Proteomes" id="UP000011715">
    <property type="component" value="Unassembled WGS sequence"/>
</dbReference>
<keyword evidence="4" id="KW-1185">Reference proteome</keyword>
<dbReference type="EnsemblFungi" id="MAPG_07649T0">
    <property type="protein sequence ID" value="MAPG_07649T0"/>
    <property type="gene ID" value="MAPG_07649"/>
</dbReference>
<gene>
    <name evidence="2" type="ORF">MAPG_07649</name>
</gene>
<reference evidence="2" key="3">
    <citation type="submission" date="2011-03" db="EMBL/GenBank/DDBJ databases">
        <title>Annotation of Magnaporthe poae ATCC 64411.</title>
        <authorList>
            <person name="Ma L.-J."/>
            <person name="Dead R."/>
            <person name="Young S.K."/>
            <person name="Zeng Q."/>
            <person name="Gargeya S."/>
            <person name="Fitzgerald M."/>
            <person name="Haas B."/>
            <person name="Abouelleil A."/>
            <person name="Alvarado L."/>
            <person name="Arachchi H.M."/>
            <person name="Berlin A."/>
            <person name="Brown A."/>
            <person name="Chapman S.B."/>
            <person name="Chen Z."/>
            <person name="Dunbar C."/>
            <person name="Freedman E."/>
            <person name="Gearin G."/>
            <person name="Gellesch M."/>
            <person name="Goldberg J."/>
            <person name="Griggs A."/>
            <person name="Gujja S."/>
            <person name="Heiman D."/>
            <person name="Howarth C."/>
            <person name="Larson L."/>
            <person name="Lui A."/>
            <person name="MacDonald P.J.P."/>
            <person name="Mehta T."/>
            <person name="Montmayeur A."/>
            <person name="Murphy C."/>
            <person name="Neiman D."/>
            <person name="Pearson M."/>
            <person name="Priest M."/>
            <person name="Roberts A."/>
            <person name="Saif S."/>
            <person name="Shea T."/>
            <person name="Shenoy N."/>
            <person name="Sisk P."/>
            <person name="Stolte C."/>
            <person name="Sykes S."/>
            <person name="Yandava C."/>
            <person name="Wortman J."/>
            <person name="Nusbaum C."/>
            <person name="Birren B."/>
        </authorList>
    </citation>
    <scope>NUCLEOTIDE SEQUENCE</scope>
    <source>
        <strain evidence="2">ATCC 64411</strain>
    </source>
</reference>
<dbReference type="VEuPathDB" id="FungiDB:MAPG_07649"/>
<reference evidence="4" key="2">
    <citation type="submission" date="2010-05" db="EMBL/GenBank/DDBJ databases">
        <title>The genome sequence of Magnaporthe poae strain ATCC 64411.</title>
        <authorList>
            <person name="Ma L.-J."/>
            <person name="Dead R."/>
            <person name="Young S."/>
            <person name="Zeng Q."/>
            <person name="Koehrsen M."/>
            <person name="Alvarado L."/>
            <person name="Berlin A."/>
            <person name="Chapman S.B."/>
            <person name="Chen Z."/>
            <person name="Freedman E."/>
            <person name="Gellesch M."/>
            <person name="Goldberg J."/>
            <person name="Griggs A."/>
            <person name="Gujja S."/>
            <person name="Heilman E.R."/>
            <person name="Heiman D."/>
            <person name="Hepburn T."/>
            <person name="Howarth C."/>
            <person name="Jen D."/>
            <person name="Larson L."/>
            <person name="Mehta T."/>
            <person name="Neiman D."/>
            <person name="Pearson M."/>
            <person name="Roberts A."/>
            <person name="Saif S."/>
            <person name="Shea T."/>
            <person name="Shenoy N."/>
            <person name="Sisk P."/>
            <person name="Stolte C."/>
            <person name="Sykes S."/>
            <person name="Walk T."/>
            <person name="White J."/>
            <person name="Yandava C."/>
            <person name="Haas B."/>
            <person name="Nusbaum C."/>
            <person name="Birren B."/>
        </authorList>
    </citation>
    <scope>NUCLEOTIDE SEQUENCE [LARGE SCALE GENOMIC DNA]</scope>
    <source>
        <strain evidence="4">ATCC 64411 / 73-15</strain>
    </source>
</reference>
<protein>
    <submittedName>
        <fullName evidence="2 3">Uncharacterized protein</fullName>
    </submittedName>
</protein>
<reference evidence="2" key="1">
    <citation type="submission" date="2010-05" db="EMBL/GenBank/DDBJ databases">
        <title>The Genome Sequence of Magnaporthe poae strain ATCC 64411.</title>
        <authorList>
            <consortium name="The Broad Institute Genome Sequencing Platform"/>
            <consortium name="Broad Institute Genome Sequencing Center for Infectious Disease"/>
            <person name="Ma L.-J."/>
            <person name="Dead R."/>
            <person name="Young S."/>
            <person name="Zeng Q."/>
            <person name="Koehrsen M."/>
            <person name="Alvarado L."/>
            <person name="Berlin A."/>
            <person name="Chapman S.B."/>
            <person name="Chen Z."/>
            <person name="Freedman E."/>
            <person name="Gellesch M."/>
            <person name="Goldberg J."/>
            <person name="Griggs A."/>
            <person name="Gujja S."/>
            <person name="Heilman E.R."/>
            <person name="Heiman D."/>
            <person name="Hepburn T."/>
            <person name="Howarth C."/>
            <person name="Jen D."/>
            <person name="Larson L."/>
            <person name="Mehta T."/>
            <person name="Neiman D."/>
            <person name="Pearson M."/>
            <person name="Roberts A."/>
            <person name="Saif S."/>
            <person name="Shea T."/>
            <person name="Shenoy N."/>
            <person name="Sisk P."/>
            <person name="Stolte C."/>
            <person name="Sykes S."/>
            <person name="Walk T."/>
            <person name="White J."/>
            <person name="Yandava C."/>
            <person name="Haas B."/>
            <person name="Nusbaum C."/>
            <person name="Birren B."/>
        </authorList>
    </citation>
    <scope>NUCLEOTIDE SEQUENCE</scope>
    <source>
        <strain evidence="2">ATCC 64411</strain>
    </source>
</reference>
<evidence type="ECO:0000313" key="3">
    <source>
        <dbReference type="EnsemblFungi" id="MAPG_07649T0"/>
    </source>
</evidence>
<feature type="region of interest" description="Disordered" evidence="1">
    <location>
        <begin position="29"/>
        <end position="50"/>
    </location>
</feature>
<dbReference type="AlphaFoldDB" id="A0A0C4E584"/>
<evidence type="ECO:0000313" key="2">
    <source>
        <dbReference type="EMBL" id="KLU88664.1"/>
    </source>
</evidence>
<dbReference type="EMBL" id="GL876971">
    <property type="protein sequence ID" value="KLU88664.1"/>
    <property type="molecule type" value="Genomic_DNA"/>
</dbReference>
<feature type="compositionally biased region" description="Basic and acidic residues" evidence="1">
    <location>
        <begin position="30"/>
        <end position="43"/>
    </location>
</feature>
<reference evidence="3" key="5">
    <citation type="submission" date="2015-06" db="UniProtKB">
        <authorList>
            <consortium name="EnsemblFungi"/>
        </authorList>
    </citation>
    <scope>IDENTIFICATION</scope>
    <source>
        <strain evidence="3">ATCC 64411</strain>
    </source>
</reference>
<proteinExistence type="predicted"/>